<evidence type="ECO:0000313" key="1">
    <source>
        <dbReference type="EMBL" id="GJN24387.1"/>
    </source>
</evidence>
<proteinExistence type="predicted"/>
<gene>
    <name evidence="1" type="primary">gb12125</name>
    <name evidence="1" type="ORF">PR202_gb12125</name>
</gene>
<dbReference type="InterPro" id="IPR013181">
    <property type="entry name" value="DUF1719"/>
</dbReference>
<reference evidence="1" key="1">
    <citation type="journal article" date="2018" name="DNA Res.">
        <title>Multiple hybrid de novo genome assembly of finger millet, an orphan allotetraploid crop.</title>
        <authorList>
            <person name="Hatakeyama M."/>
            <person name="Aluri S."/>
            <person name="Balachadran M.T."/>
            <person name="Sivarajan S.R."/>
            <person name="Patrignani A."/>
            <person name="Gruter S."/>
            <person name="Poveda L."/>
            <person name="Shimizu-Inatsugi R."/>
            <person name="Baeten J."/>
            <person name="Francoijs K.J."/>
            <person name="Nataraja K.N."/>
            <person name="Reddy Y.A.N."/>
            <person name="Phadnis S."/>
            <person name="Ravikumar R.L."/>
            <person name="Schlapbach R."/>
            <person name="Sreeman S.M."/>
            <person name="Shimizu K.K."/>
        </authorList>
    </citation>
    <scope>NUCLEOTIDE SEQUENCE</scope>
</reference>
<dbReference type="EMBL" id="BQKI01000077">
    <property type="protein sequence ID" value="GJN24387.1"/>
    <property type="molecule type" value="Genomic_DNA"/>
</dbReference>
<evidence type="ECO:0000313" key="2">
    <source>
        <dbReference type="Proteomes" id="UP001054889"/>
    </source>
</evidence>
<dbReference type="SMART" id="SM01157">
    <property type="entry name" value="DUF1719"/>
    <property type="match status" value="1"/>
</dbReference>
<dbReference type="AlphaFoldDB" id="A0AAV5EPK7"/>
<keyword evidence="2" id="KW-1185">Reference proteome</keyword>
<dbReference type="Pfam" id="PF08224">
    <property type="entry name" value="DUF1719"/>
    <property type="match status" value="1"/>
</dbReference>
<name>A0AAV5EPK7_ELECO</name>
<comment type="caution">
    <text evidence="1">The sequence shown here is derived from an EMBL/GenBank/DDBJ whole genome shotgun (WGS) entry which is preliminary data.</text>
</comment>
<reference evidence="1" key="2">
    <citation type="submission" date="2021-12" db="EMBL/GenBank/DDBJ databases">
        <title>Resequencing data analysis of finger millet.</title>
        <authorList>
            <person name="Hatakeyama M."/>
            <person name="Aluri S."/>
            <person name="Balachadran M.T."/>
            <person name="Sivarajan S.R."/>
            <person name="Poveda L."/>
            <person name="Shimizu-Inatsugi R."/>
            <person name="Schlapbach R."/>
            <person name="Sreeman S.M."/>
            <person name="Shimizu K.K."/>
        </authorList>
    </citation>
    <scope>NUCLEOTIDE SEQUENCE</scope>
</reference>
<sequence>MADMVALAVVQELVSRAISFIFSNREDQEPHSAERLEMAVSELEFVLERIAKLPITDLSLLCRRKIFKLAYDEGTDLLNMHRKGHQGGEGIWRSKLRRDDVRRCELFAELADKFLRDVETGCSLRQYSFCNPFVRHLLEGKTLTFETMELQGGRLRRLYMWPVCVEGRGVETMLEYWYEYYKVPEKRFHLGLMLRVSESTDIVATAVKCLQSMASQFKVATETAAGELTLMANNLQNISDFHHAPPPPWAEADEESHTKYSQSLRPDPVCCKDYCDDNNVSLSSDLSHTIPEQVILFSFGCYIISAHDQASPLAMMAVFAPHFAYKEDQPQEGYALEKLGDSVERRYIGIQEVAETVRPKATDCFINQPELTGYAVSWIARHGFAAFDVQMARTEIGPKASGRVRNQRNSKRRR</sequence>
<dbReference type="PANTHER" id="PTHR33377">
    <property type="entry name" value="OS10G0134700 PROTEIN-RELATED"/>
    <property type="match status" value="1"/>
</dbReference>
<protein>
    <submittedName>
        <fullName evidence="1">Uncharacterized protein</fullName>
    </submittedName>
</protein>
<dbReference type="Proteomes" id="UP001054889">
    <property type="component" value="Unassembled WGS sequence"/>
</dbReference>
<accession>A0AAV5EPK7</accession>
<dbReference type="PANTHER" id="PTHR33377:SF67">
    <property type="match status" value="1"/>
</dbReference>
<organism evidence="1 2">
    <name type="scientific">Eleusine coracana subsp. coracana</name>
    <dbReference type="NCBI Taxonomy" id="191504"/>
    <lineage>
        <taxon>Eukaryota</taxon>
        <taxon>Viridiplantae</taxon>
        <taxon>Streptophyta</taxon>
        <taxon>Embryophyta</taxon>
        <taxon>Tracheophyta</taxon>
        <taxon>Spermatophyta</taxon>
        <taxon>Magnoliopsida</taxon>
        <taxon>Liliopsida</taxon>
        <taxon>Poales</taxon>
        <taxon>Poaceae</taxon>
        <taxon>PACMAD clade</taxon>
        <taxon>Chloridoideae</taxon>
        <taxon>Cynodonteae</taxon>
        <taxon>Eleusininae</taxon>
        <taxon>Eleusine</taxon>
    </lineage>
</organism>